<dbReference type="Proteomes" id="UP000188879">
    <property type="component" value="Unassembled WGS sequence"/>
</dbReference>
<dbReference type="GO" id="GO:0003700">
    <property type="term" value="F:DNA-binding transcription factor activity"/>
    <property type="evidence" value="ECO:0007669"/>
    <property type="project" value="InterPro"/>
</dbReference>
<keyword evidence="4" id="KW-0804">Transcription</keyword>
<dbReference type="InterPro" id="IPR058163">
    <property type="entry name" value="LysR-type_TF_proteobact-type"/>
</dbReference>
<accession>A0A1V2GX89</accession>
<comment type="caution">
    <text evidence="6">The sequence shown here is derived from an EMBL/GenBank/DDBJ whole genome shotgun (WGS) entry which is preliminary data.</text>
</comment>
<evidence type="ECO:0000256" key="2">
    <source>
        <dbReference type="ARBA" id="ARBA00023015"/>
    </source>
</evidence>
<keyword evidence="7" id="KW-1185">Reference proteome</keyword>
<sequence>MDRLEAMAVLLRVVEQGSLTAAARALGMPLPTVSRKLAELEAHLGARLLRRSTRRLALTEAGEAYLASARRILEEVEAAERQAAGEFTAPRGALVLTAPVLFGRLHLLPVVADFLIAYPEIAVRLALSDRNLHLLDEHVDLALRIGALPDSSLVATRLGAIAQVVCASPDFWAAHGTPDRPEALAGLPCVAFDFVAEGGLPPPLWRFGAGVAVALHPRLSVSTAEAAVAAAKRGLGVTRLLRYQCAEALARGSLVRVLDAFEPAPRPVSLLHGPRAAMPLKLRVFLDFAVPRLRDGIAALSPAEAPAPPPTPPRAAP</sequence>
<dbReference type="Pfam" id="PF03466">
    <property type="entry name" value="LysR_substrate"/>
    <property type="match status" value="1"/>
</dbReference>
<evidence type="ECO:0000313" key="7">
    <source>
        <dbReference type="Proteomes" id="UP000188879"/>
    </source>
</evidence>
<name>A0A1V2GX89_9PROT</name>
<dbReference type="OrthoDB" id="196624at2"/>
<dbReference type="InterPro" id="IPR036390">
    <property type="entry name" value="WH_DNA-bd_sf"/>
</dbReference>
<gene>
    <name evidence="6" type="ORF">BKE38_23910</name>
</gene>
<dbReference type="CDD" id="cd08471">
    <property type="entry name" value="PBP2_CrgA_like_2"/>
    <property type="match status" value="1"/>
</dbReference>
<dbReference type="SUPFAM" id="SSF53850">
    <property type="entry name" value="Periplasmic binding protein-like II"/>
    <property type="match status" value="1"/>
</dbReference>
<dbReference type="GO" id="GO:0043565">
    <property type="term" value="F:sequence-specific DNA binding"/>
    <property type="evidence" value="ECO:0007669"/>
    <property type="project" value="TreeGrafter"/>
</dbReference>
<dbReference type="FunFam" id="1.10.10.10:FF:000001">
    <property type="entry name" value="LysR family transcriptional regulator"/>
    <property type="match status" value="1"/>
</dbReference>
<keyword evidence="3" id="KW-0238">DNA-binding</keyword>
<comment type="similarity">
    <text evidence="1">Belongs to the LysR transcriptional regulatory family.</text>
</comment>
<dbReference type="PANTHER" id="PTHR30537">
    <property type="entry name" value="HTH-TYPE TRANSCRIPTIONAL REGULATOR"/>
    <property type="match status" value="1"/>
</dbReference>
<organism evidence="6 7">
    <name type="scientific">Teichococcus deserti</name>
    <dbReference type="NCBI Taxonomy" id="1817963"/>
    <lineage>
        <taxon>Bacteria</taxon>
        <taxon>Pseudomonadati</taxon>
        <taxon>Pseudomonadota</taxon>
        <taxon>Alphaproteobacteria</taxon>
        <taxon>Acetobacterales</taxon>
        <taxon>Roseomonadaceae</taxon>
        <taxon>Roseomonas</taxon>
    </lineage>
</organism>
<keyword evidence="2" id="KW-0805">Transcription regulation</keyword>
<proteinExistence type="inferred from homology"/>
<dbReference type="SUPFAM" id="SSF46785">
    <property type="entry name" value="Winged helix' DNA-binding domain"/>
    <property type="match status" value="1"/>
</dbReference>
<dbReference type="PANTHER" id="PTHR30537:SF5">
    <property type="entry name" value="HTH-TYPE TRANSCRIPTIONAL ACTIVATOR TTDR-RELATED"/>
    <property type="match status" value="1"/>
</dbReference>
<dbReference type="Gene3D" id="1.10.10.10">
    <property type="entry name" value="Winged helix-like DNA-binding domain superfamily/Winged helix DNA-binding domain"/>
    <property type="match status" value="1"/>
</dbReference>
<evidence type="ECO:0000259" key="5">
    <source>
        <dbReference type="PROSITE" id="PS50931"/>
    </source>
</evidence>
<evidence type="ECO:0000313" key="6">
    <source>
        <dbReference type="EMBL" id="ONG47331.1"/>
    </source>
</evidence>
<dbReference type="RefSeq" id="WP_076959796.1">
    <property type="nucleotide sequence ID" value="NZ_MLCO01000284.1"/>
</dbReference>
<dbReference type="InterPro" id="IPR005119">
    <property type="entry name" value="LysR_subst-bd"/>
</dbReference>
<dbReference type="AlphaFoldDB" id="A0A1V2GX89"/>
<feature type="domain" description="HTH lysR-type" evidence="5">
    <location>
        <begin position="1"/>
        <end position="59"/>
    </location>
</feature>
<dbReference type="GO" id="GO:0006351">
    <property type="term" value="P:DNA-templated transcription"/>
    <property type="evidence" value="ECO:0007669"/>
    <property type="project" value="TreeGrafter"/>
</dbReference>
<dbReference type="Pfam" id="PF00126">
    <property type="entry name" value="HTH_1"/>
    <property type="match status" value="1"/>
</dbReference>
<dbReference type="Gene3D" id="3.40.190.290">
    <property type="match status" value="1"/>
</dbReference>
<evidence type="ECO:0000256" key="1">
    <source>
        <dbReference type="ARBA" id="ARBA00009437"/>
    </source>
</evidence>
<dbReference type="InterPro" id="IPR036388">
    <property type="entry name" value="WH-like_DNA-bd_sf"/>
</dbReference>
<dbReference type="PROSITE" id="PS50931">
    <property type="entry name" value="HTH_LYSR"/>
    <property type="match status" value="1"/>
</dbReference>
<evidence type="ECO:0000256" key="3">
    <source>
        <dbReference type="ARBA" id="ARBA00023125"/>
    </source>
</evidence>
<dbReference type="EMBL" id="MLCO01000284">
    <property type="protein sequence ID" value="ONG47331.1"/>
    <property type="molecule type" value="Genomic_DNA"/>
</dbReference>
<evidence type="ECO:0000256" key="4">
    <source>
        <dbReference type="ARBA" id="ARBA00023163"/>
    </source>
</evidence>
<dbReference type="InterPro" id="IPR000847">
    <property type="entry name" value="LysR_HTH_N"/>
</dbReference>
<reference evidence="6 7" key="1">
    <citation type="submission" date="2016-10" db="EMBL/GenBank/DDBJ databases">
        <title>Draft Genome sequence of Roseomonas sp. strain M3.</title>
        <authorList>
            <person name="Subhash Y."/>
            <person name="Lee S."/>
        </authorList>
    </citation>
    <scope>NUCLEOTIDE SEQUENCE [LARGE SCALE GENOMIC DNA]</scope>
    <source>
        <strain evidence="6 7">M3</strain>
    </source>
</reference>
<protein>
    <submittedName>
        <fullName evidence="6">LysR family transcriptional regulator</fullName>
    </submittedName>
</protein>